<gene>
    <name evidence="1" type="ORF">DGAL_LOCUS1367</name>
</gene>
<name>A0A8J2WF59_9CRUS</name>
<dbReference type="Proteomes" id="UP000789390">
    <property type="component" value="Unassembled WGS sequence"/>
</dbReference>
<comment type="caution">
    <text evidence="1">The sequence shown here is derived from an EMBL/GenBank/DDBJ whole genome shotgun (WGS) entry which is preliminary data.</text>
</comment>
<dbReference type="EMBL" id="CAKKLH010000015">
    <property type="protein sequence ID" value="CAH0099252.1"/>
    <property type="molecule type" value="Genomic_DNA"/>
</dbReference>
<organism evidence="1 2">
    <name type="scientific">Daphnia galeata</name>
    <dbReference type="NCBI Taxonomy" id="27404"/>
    <lineage>
        <taxon>Eukaryota</taxon>
        <taxon>Metazoa</taxon>
        <taxon>Ecdysozoa</taxon>
        <taxon>Arthropoda</taxon>
        <taxon>Crustacea</taxon>
        <taxon>Branchiopoda</taxon>
        <taxon>Diplostraca</taxon>
        <taxon>Cladocera</taxon>
        <taxon>Anomopoda</taxon>
        <taxon>Daphniidae</taxon>
        <taxon>Daphnia</taxon>
    </lineage>
</organism>
<dbReference type="PANTHER" id="PTHR47501:SF5">
    <property type="entry name" value="HAT C-TERMINAL DIMERISATION DOMAIN-CONTAINING PROTEIN"/>
    <property type="match status" value="1"/>
</dbReference>
<evidence type="ECO:0000313" key="1">
    <source>
        <dbReference type="EMBL" id="CAH0099252.1"/>
    </source>
</evidence>
<proteinExistence type="predicted"/>
<reference evidence="1" key="1">
    <citation type="submission" date="2021-11" db="EMBL/GenBank/DDBJ databases">
        <authorList>
            <person name="Schell T."/>
        </authorList>
    </citation>
    <scope>NUCLEOTIDE SEQUENCE</scope>
    <source>
        <strain evidence="1">M5</strain>
    </source>
</reference>
<dbReference type="OrthoDB" id="6382070at2759"/>
<dbReference type="SUPFAM" id="SSF53098">
    <property type="entry name" value="Ribonuclease H-like"/>
    <property type="match status" value="1"/>
</dbReference>
<dbReference type="PANTHER" id="PTHR47501">
    <property type="entry name" value="TRANSPOSASE-RELATED"/>
    <property type="match status" value="1"/>
</dbReference>
<accession>A0A8J2WF59</accession>
<evidence type="ECO:0008006" key="3">
    <source>
        <dbReference type="Google" id="ProtNLM"/>
    </source>
</evidence>
<keyword evidence="2" id="KW-1185">Reference proteome</keyword>
<evidence type="ECO:0000313" key="2">
    <source>
        <dbReference type="Proteomes" id="UP000789390"/>
    </source>
</evidence>
<dbReference type="InterPro" id="IPR012337">
    <property type="entry name" value="RNaseH-like_sf"/>
</dbReference>
<protein>
    <recommendedName>
        <fullName evidence="3">BED-type domain-containing protein</fullName>
    </recommendedName>
</protein>
<sequence length="644" mass="73877">MPSTSNIGSPTKRLHYPEQFFKFFKAGIKKGNSLYHCMVGDCKVKSKIISTTDDSRGNLKKHLRKCHPSVLDEFTRLCREIDTNKSFKATPTPNKDATQLKLSFDGYPRALTQTLLDTYIVDYICDAVLPVYHTERKDFRKFINRLCPKLRVRSRAFYRNLISRAFDAKKRELMLQLSQARFICTTADCWSTRRKSFLGVTVHWLNNDLKRKSACLAIRRVVGKCDYEVLAKLLESIHEEFEITAKITATVTDSGSNFVKAFRLFATSPTISTSSNDEPQQLPDVMDQATSAYSSDLSDSEFEEEDSDYSNSVQEDSGIQEEIREMEEQQIEEFLAITNILDQKIADVIYSLPPHRRCASHTLNLIATKDVYKQMGALLKNLKESTESKMKQIWNKQSRSTKASDEITKKLDGLFVIHNETRLNSFFDAVDRFREFINNKKSDLKDVFTHFNVPYFRPAEEDYIREYVKIMRPLTEALDILQADVKVSIGYLLPTLTILMNKMESLRKKPGIIHCKPFISAIISALNDRFGACFNDEDLCLAAMVHPKFKLTWIREADKPNMMEKLNSSFEIFSAAPVTSSFRNVVSEDSDASPRKKKKLFYAGLYRSSSTQSTSELDLFLADSTKKNFVTREISYNQGNVFEV</sequence>
<dbReference type="AlphaFoldDB" id="A0A8J2WF59"/>